<feature type="domain" description="Multidrug resistance protein MdtA-like beta-barrel" evidence="6">
    <location>
        <begin position="213"/>
        <end position="292"/>
    </location>
</feature>
<feature type="domain" description="Multidrug resistance protein MdtA-like barrel-sandwich hybrid" evidence="5">
    <location>
        <begin position="66"/>
        <end position="208"/>
    </location>
</feature>
<evidence type="ECO:0000259" key="6">
    <source>
        <dbReference type="Pfam" id="PF25944"/>
    </source>
</evidence>
<evidence type="ECO:0000313" key="9">
    <source>
        <dbReference type="Proteomes" id="UP000284547"/>
    </source>
</evidence>
<evidence type="ECO:0000259" key="5">
    <source>
        <dbReference type="Pfam" id="PF25917"/>
    </source>
</evidence>
<dbReference type="GO" id="GO:0022857">
    <property type="term" value="F:transmembrane transporter activity"/>
    <property type="evidence" value="ECO:0007669"/>
    <property type="project" value="InterPro"/>
</dbReference>
<dbReference type="Gene3D" id="2.40.420.20">
    <property type="match status" value="1"/>
</dbReference>
<feature type="chain" id="PRO_5019122697" evidence="3">
    <location>
        <begin position="28"/>
        <end position="378"/>
    </location>
</feature>
<reference evidence="8 9" key="1">
    <citation type="submission" date="2018-08" db="EMBL/GenBank/DDBJ databases">
        <title>Flavobacterium tibetense sp. nov., isolated from a wetland YonghuCo on Tibetan Plateau.</title>
        <authorList>
            <person name="Phurbu D."/>
            <person name="Lu H."/>
            <person name="Xing P."/>
        </authorList>
    </citation>
    <scope>NUCLEOTIDE SEQUENCE [LARGE SCALE GENOMIC DNA]</scope>
    <source>
        <strain evidence="8 9">DJC</strain>
    </source>
</reference>
<comment type="caution">
    <text evidence="8">The sequence shown here is derived from an EMBL/GenBank/DDBJ whole genome shotgun (WGS) entry which is preliminary data.</text>
</comment>
<organism evidence="8 9">
    <name type="scientific">Pseudotabrizicola alkalilacus</name>
    <dbReference type="NCBI Taxonomy" id="2305252"/>
    <lineage>
        <taxon>Bacteria</taxon>
        <taxon>Pseudomonadati</taxon>
        <taxon>Pseudomonadota</taxon>
        <taxon>Alphaproteobacteria</taxon>
        <taxon>Rhodobacterales</taxon>
        <taxon>Paracoccaceae</taxon>
        <taxon>Pseudotabrizicola</taxon>
    </lineage>
</organism>
<accession>A0A411YXA3</accession>
<dbReference type="NCBIfam" id="TIGR01730">
    <property type="entry name" value="RND_mfp"/>
    <property type="match status" value="1"/>
</dbReference>
<dbReference type="GO" id="GO:0046677">
    <property type="term" value="P:response to antibiotic"/>
    <property type="evidence" value="ECO:0007669"/>
    <property type="project" value="TreeGrafter"/>
</dbReference>
<dbReference type="PANTHER" id="PTHR30158">
    <property type="entry name" value="ACRA/E-RELATED COMPONENT OF DRUG EFFLUX TRANSPORTER"/>
    <property type="match status" value="1"/>
</dbReference>
<feature type="domain" description="Multidrug resistance protein MdtA-like C-terminal permuted SH3" evidence="7">
    <location>
        <begin position="298"/>
        <end position="357"/>
    </location>
</feature>
<feature type="signal peptide" evidence="3">
    <location>
        <begin position="1"/>
        <end position="27"/>
    </location>
</feature>
<dbReference type="AlphaFoldDB" id="A0A411YXA3"/>
<dbReference type="OrthoDB" id="7811737at2"/>
<dbReference type="InterPro" id="IPR058627">
    <property type="entry name" value="MdtA-like_C"/>
</dbReference>
<dbReference type="InterPro" id="IPR058625">
    <property type="entry name" value="MdtA-like_BSH"/>
</dbReference>
<sequence length="378" mass="39911">MIRRLPNPLMFLAMALSFAMIAPRDSAAQTLEMETGSPVLLTVSTLVPERVVLQEELPGRVAALQRVEIRPQVGGLILDRLVNEGARVEAGDVLFRINPAPLQADLATAEAALARAVAAEAFSRRSVERSDALLGKNAVSREKNDTAHNELVLAAANSAEARALVDRRRLDLEFATLSAPISGYVTGGLVDIGGLAAPGADKPLAVIQELDRVYVDLRLPVARLDAILIAAEEGLGPVDILTDRDQTYLQPGQLKFPDVVVDPGTGNVSVRVEVANPDLALLPGMFVRARLPRGLLPDALLVPEDAILRNGAGVTQIVVVSAQAEAMRREVTLGDTIGGRVVVTSGLKAGEVIAILGQDRVPDGMKVKVASDSADAAL</sequence>
<comment type="similarity">
    <text evidence="2">Belongs to the membrane fusion protein (MFP) (TC 8.A.1) family.</text>
</comment>
<dbReference type="InterPro" id="IPR058624">
    <property type="entry name" value="MdtA-like_HH"/>
</dbReference>
<feature type="domain" description="Multidrug resistance protein MdtA-like alpha-helical hairpin" evidence="4">
    <location>
        <begin position="106"/>
        <end position="174"/>
    </location>
</feature>
<dbReference type="Gene3D" id="1.10.287.470">
    <property type="entry name" value="Helix hairpin bin"/>
    <property type="match status" value="1"/>
</dbReference>
<keyword evidence="9" id="KW-1185">Reference proteome</keyword>
<name>A0A411YXA3_9RHOB</name>
<dbReference type="Pfam" id="PF25967">
    <property type="entry name" value="RND-MFP_C"/>
    <property type="match status" value="1"/>
</dbReference>
<keyword evidence="3" id="KW-0732">Signal</keyword>
<dbReference type="Gene3D" id="2.40.50.100">
    <property type="match status" value="1"/>
</dbReference>
<dbReference type="GO" id="GO:0030313">
    <property type="term" value="C:cell envelope"/>
    <property type="evidence" value="ECO:0007669"/>
    <property type="project" value="UniProtKB-SubCell"/>
</dbReference>
<dbReference type="InterPro" id="IPR006143">
    <property type="entry name" value="RND_pump_MFP"/>
</dbReference>
<comment type="subcellular location">
    <subcellularLocation>
        <location evidence="1">Cell envelope</location>
    </subcellularLocation>
</comment>
<dbReference type="InterPro" id="IPR058626">
    <property type="entry name" value="MdtA-like_b-barrel"/>
</dbReference>
<dbReference type="Pfam" id="PF25876">
    <property type="entry name" value="HH_MFP_RND"/>
    <property type="match status" value="1"/>
</dbReference>
<dbReference type="EMBL" id="QWEY01000016">
    <property type="protein sequence ID" value="RGP35442.1"/>
    <property type="molecule type" value="Genomic_DNA"/>
</dbReference>
<evidence type="ECO:0000259" key="4">
    <source>
        <dbReference type="Pfam" id="PF25876"/>
    </source>
</evidence>
<evidence type="ECO:0000256" key="1">
    <source>
        <dbReference type="ARBA" id="ARBA00004196"/>
    </source>
</evidence>
<evidence type="ECO:0000256" key="3">
    <source>
        <dbReference type="SAM" id="SignalP"/>
    </source>
</evidence>
<dbReference type="GO" id="GO:0005886">
    <property type="term" value="C:plasma membrane"/>
    <property type="evidence" value="ECO:0007669"/>
    <property type="project" value="TreeGrafter"/>
</dbReference>
<dbReference type="Proteomes" id="UP000284547">
    <property type="component" value="Unassembled WGS sequence"/>
</dbReference>
<dbReference type="Gene3D" id="2.40.30.170">
    <property type="match status" value="1"/>
</dbReference>
<dbReference type="SUPFAM" id="SSF111369">
    <property type="entry name" value="HlyD-like secretion proteins"/>
    <property type="match status" value="1"/>
</dbReference>
<dbReference type="Pfam" id="PF25917">
    <property type="entry name" value="BSH_RND"/>
    <property type="match status" value="1"/>
</dbReference>
<gene>
    <name evidence="8" type="ORF">D1012_20270</name>
</gene>
<evidence type="ECO:0000256" key="2">
    <source>
        <dbReference type="ARBA" id="ARBA00009477"/>
    </source>
</evidence>
<evidence type="ECO:0000259" key="7">
    <source>
        <dbReference type="Pfam" id="PF25967"/>
    </source>
</evidence>
<evidence type="ECO:0000313" key="8">
    <source>
        <dbReference type="EMBL" id="RGP35442.1"/>
    </source>
</evidence>
<proteinExistence type="inferred from homology"/>
<dbReference type="Pfam" id="PF25944">
    <property type="entry name" value="Beta-barrel_RND"/>
    <property type="match status" value="1"/>
</dbReference>
<protein>
    <submittedName>
        <fullName evidence="8">Efflux RND transporter periplasmic adaptor subunit</fullName>
    </submittedName>
</protein>